<dbReference type="Pfam" id="PF00226">
    <property type="entry name" value="DnaJ"/>
    <property type="match status" value="1"/>
</dbReference>
<keyword evidence="2" id="KW-0677">Repeat</keyword>
<dbReference type="PROSITE" id="PS50076">
    <property type="entry name" value="DNAJ_2"/>
    <property type="match status" value="1"/>
</dbReference>
<keyword evidence="1 5" id="KW-0853">WD repeat</keyword>
<dbReference type="Gene3D" id="2.130.10.10">
    <property type="entry name" value="YVTN repeat-like/Quinoprotein amine dehydrogenase"/>
    <property type="match status" value="2"/>
</dbReference>
<dbReference type="SUPFAM" id="SSF46565">
    <property type="entry name" value="Chaperone J-domain"/>
    <property type="match status" value="1"/>
</dbReference>
<name>A0ABX8X248_9CYAN</name>
<gene>
    <name evidence="9" type="ORF">K2F26_05130</name>
</gene>
<evidence type="ECO:0000256" key="1">
    <source>
        <dbReference type="ARBA" id="ARBA00022574"/>
    </source>
</evidence>
<evidence type="ECO:0000256" key="5">
    <source>
        <dbReference type="PROSITE-ProRule" id="PRU00221"/>
    </source>
</evidence>
<protein>
    <submittedName>
        <fullName evidence="9">DnaJ domain-containing protein</fullName>
    </submittedName>
</protein>
<feature type="repeat" description="WD" evidence="5">
    <location>
        <begin position="505"/>
        <end position="527"/>
    </location>
</feature>
<comment type="similarity">
    <text evidence="4">Belongs to the WD repeat PAAF1/RPN14 family.</text>
</comment>
<keyword evidence="7" id="KW-0472">Membrane</keyword>
<dbReference type="CDD" id="cd06257">
    <property type="entry name" value="DnaJ"/>
    <property type="match status" value="1"/>
</dbReference>
<dbReference type="CDD" id="cd00200">
    <property type="entry name" value="WD40"/>
    <property type="match status" value="1"/>
</dbReference>
<dbReference type="InterPro" id="IPR051179">
    <property type="entry name" value="WD_repeat_multifunction"/>
</dbReference>
<dbReference type="PANTHER" id="PTHR19857:SF19">
    <property type="entry name" value="26S PROTEASOME REGULATORY SUBUNIT RPN14"/>
    <property type="match status" value="1"/>
</dbReference>
<dbReference type="InterPro" id="IPR001680">
    <property type="entry name" value="WD40_rpt"/>
</dbReference>
<dbReference type="Pfam" id="PF00400">
    <property type="entry name" value="WD40"/>
    <property type="match status" value="7"/>
</dbReference>
<evidence type="ECO:0000256" key="4">
    <source>
        <dbReference type="ARBA" id="ARBA00038321"/>
    </source>
</evidence>
<feature type="repeat" description="WD" evidence="5">
    <location>
        <begin position="283"/>
        <end position="324"/>
    </location>
</feature>
<dbReference type="PRINTS" id="PR00625">
    <property type="entry name" value="JDOMAIN"/>
</dbReference>
<feature type="transmembrane region" description="Helical" evidence="7">
    <location>
        <begin position="71"/>
        <end position="94"/>
    </location>
</feature>
<proteinExistence type="inferred from homology"/>
<dbReference type="InterPro" id="IPR001623">
    <property type="entry name" value="DnaJ_domain"/>
</dbReference>
<evidence type="ECO:0000256" key="6">
    <source>
        <dbReference type="SAM" id="Coils"/>
    </source>
</evidence>
<dbReference type="RefSeq" id="WP_220610605.1">
    <property type="nucleotide sequence ID" value="NZ_CP080598.1"/>
</dbReference>
<feature type="repeat" description="WD" evidence="5">
    <location>
        <begin position="457"/>
        <end position="498"/>
    </location>
</feature>
<feature type="transmembrane region" description="Helical" evidence="7">
    <location>
        <begin position="100"/>
        <end position="124"/>
    </location>
</feature>
<feature type="repeat" description="WD" evidence="5">
    <location>
        <begin position="241"/>
        <end position="282"/>
    </location>
</feature>
<dbReference type="InterPro" id="IPR036869">
    <property type="entry name" value="J_dom_sf"/>
</dbReference>
<dbReference type="PROSITE" id="PS50294">
    <property type="entry name" value="WD_REPEATS_REGION"/>
    <property type="match status" value="6"/>
</dbReference>
<dbReference type="PROSITE" id="PS00678">
    <property type="entry name" value="WD_REPEATS_1"/>
    <property type="match status" value="3"/>
</dbReference>
<dbReference type="PROSITE" id="PS50082">
    <property type="entry name" value="WD_REPEATS_2"/>
    <property type="match status" value="7"/>
</dbReference>
<feature type="coiled-coil region" evidence="6">
    <location>
        <begin position="203"/>
        <end position="230"/>
    </location>
</feature>
<feature type="transmembrane region" description="Helical" evidence="7">
    <location>
        <begin position="35"/>
        <end position="59"/>
    </location>
</feature>
<sequence>MQPTSKTGVTFITTGTITGAGISSTVGGMGIAGSFGAVGIGATAVTAAGGVVGAALYGAFTGITTGDQAPFSTMGIGAIGGFGFSQIVGSIGFVAPKIGLAYGIGAASMTGIGAVLGLAAYGVFKVLDNSQFKETPMQVFERMETKVVEMDYYNAALLELDLFLSGDDINQKFADLEMEDELEKFKAKINDKSNYQSPQFENQQLENQQLENQQLENQQLENQNISLNNHLPENWQCVKTLKGHFAKVNAVAIHPDGNSLISGSDDKQVIWWDLKTGKILYNFVGQGEAVLSVAISPDGKEIIIGSVDRKISSWQLETKRFNRTFYYLNNTYSHHGFVNAVAYSGDHRIIVSGSTDTKIIIWGRYTGEYKRILNEHTAAVLAIGISPDNKTLVSGSADKTIKIWNLQTGEQRFIINEHLAEVNTLAITPDGKILISGSRDKTIKIWNLQTGELHRTFIQHSTEVLAIAIHPDGKTIASSSQDGIIKLWNLQNGEILETLSGFSPLVFSPDGKMLVSGGKSGTIKIWQQLKNRENVILTGEWWEILGVDKNAHGEDVKIAYRKLARLYHPDINNTDTAKAAMQAINQAYQHFQRFVNVNRG</sequence>
<dbReference type="SMART" id="SM00271">
    <property type="entry name" value="DnaJ"/>
    <property type="match status" value="1"/>
</dbReference>
<keyword evidence="7" id="KW-0812">Transmembrane</keyword>
<evidence type="ECO:0000256" key="7">
    <source>
        <dbReference type="SAM" id="Phobius"/>
    </source>
</evidence>
<evidence type="ECO:0000256" key="3">
    <source>
        <dbReference type="ARBA" id="ARBA00022942"/>
    </source>
</evidence>
<evidence type="ECO:0000313" key="9">
    <source>
        <dbReference type="EMBL" id="QYX32749.1"/>
    </source>
</evidence>
<feature type="repeat" description="WD" evidence="5">
    <location>
        <begin position="331"/>
        <end position="362"/>
    </location>
</feature>
<dbReference type="Proteomes" id="UP000826540">
    <property type="component" value="Chromosome"/>
</dbReference>
<dbReference type="SMART" id="SM00320">
    <property type="entry name" value="WD40"/>
    <property type="match status" value="7"/>
</dbReference>
<evidence type="ECO:0000313" key="10">
    <source>
        <dbReference type="Proteomes" id="UP000826540"/>
    </source>
</evidence>
<keyword evidence="10" id="KW-1185">Reference proteome</keyword>
<feature type="domain" description="J" evidence="8">
    <location>
        <begin position="540"/>
        <end position="600"/>
    </location>
</feature>
<dbReference type="InterPro" id="IPR019775">
    <property type="entry name" value="WD40_repeat_CS"/>
</dbReference>
<dbReference type="InterPro" id="IPR036322">
    <property type="entry name" value="WD40_repeat_dom_sf"/>
</dbReference>
<keyword evidence="6" id="KW-0175">Coiled coil</keyword>
<reference evidence="9 10" key="1">
    <citation type="journal article" date="2022" name="J. Am. Chem. Soc.">
        <title>Biosynthesis of Guanitoxin Enables Global Environmental Detection in Freshwater Cyanobacteria.</title>
        <authorList>
            <person name="Lima S.T."/>
            <person name="Fallon T.R."/>
            <person name="Cordoza J.L."/>
            <person name="Chekan J.R."/>
            <person name="Delbaje E."/>
            <person name="Hopiavuori A.R."/>
            <person name="Alvarenga D.O."/>
            <person name="Wood S.M."/>
            <person name="Luhavaya H."/>
            <person name="Baumgartner J.T."/>
            <person name="Dorr F.A."/>
            <person name="Etchegaray A."/>
            <person name="Pinto E."/>
            <person name="McKinnie S.M.K."/>
            <person name="Fiore M.F."/>
            <person name="Moore B.S."/>
        </authorList>
    </citation>
    <scope>NUCLEOTIDE SEQUENCE [LARGE SCALE GENOMIC DNA]</scope>
    <source>
        <strain evidence="9 10">ITEP-024</strain>
    </source>
</reference>
<keyword evidence="7" id="KW-1133">Transmembrane helix</keyword>
<evidence type="ECO:0000259" key="8">
    <source>
        <dbReference type="PROSITE" id="PS50076"/>
    </source>
</evidence>
<keyword evidence="3" id="KW-0647">Proteasome</keyword>
<feature type="repeat" description="WD" evidence="5">
    <location>
        <begin position="373"/>
        <end position="414"/>
    </location>
</feature>
<feature type="repeat" description="WD" evidence="5">
    <location>
        <begin position="415"/>
        <end position="456"/>
    </location>
</feature>
<dbReference type="Gene3D" id="1.10.287.110">
    <property type="entry name" value="DnaJ domain"/>
    <property type="match status" value="1"/>
</dbReference>
<dbReference type="SUPFAM" id="SSF50978">
    <property type="entry name" value="WD40 repeat-like"/>
    <property type="match status" value="1"/>
</dbReference>
<dbReference type="EMBL" id="CP080598">
    <property type="protein sequence ID" value="QYX32749.1"/>
    <property type="molecule type" value="Genomic_DNA"/>
</dbReference>
<dbReference type="InterPro" id="IPR015943">
    <property type="entry name" value="WD40/YVTN_repeat-like_dom_sf"/>
</dbReference>
<evidence type="ECO:0000256" key="2">
    <source>
        <dbReference type="ARBA" id="ARBA00022737"/>
    </source>
</evidence>
<dbReference type="PANTHER" id="PTHR19857">
    <property type="entry name" value="MITOCHONDRIAL DIVISION PROTEIN 1-RELATED"/>
    <property type="match status" value="1"/>
</dbReference>
<accession>A0ABX8X248</accession>
<dbReference type="InterPro" id="IPR020472">
    <property type="entry name" value="WD40_PAC1"/>
</dbReference>
<organism evidence="9 10">
    <name type="scientific">Sphaerospermopsis torques-reginae ITEP-024</name>
    <dbReference type="NCBI Taxonomy" id="984208"/>
    <lineage>
        <taxon>Bacteria</taxon>
        <taxon>Bacillati</taxon>
        <taxon>Cyanobacteriota</taxon>
        <taxon>Cyanophyceae</taxon>
        <taxon>Nostocales</taxon>
        <taxon>Aphanizomenonaceae</taxon>
        <taxon>Sphaerospermopsis</taxon>
        <taxon>Sphaerospermopsis torques-reginae</taxon>
    </lineage>
</organism>
<dbReference type="PRINTS" id="PR00320">
    <property type="entry name" value="GPROTEINBRPT"/>
</dbReference>